<dbReference type="RefSeq" id="WP_045087636.1">
    <property type="nucleotide sequence ID" value="NZ_LN824141.1"/>
</dbReference>
<dbReference type="PANTHER" id="PTHR18964:SF149">
    <property type="entry name" value="BIFUNCTIONAL UDP-N-ACETYLGLUCOSAMINE 2-EPIMERASE_N-ACETYLMANNOSAMINE KINASE"/>
    <property type="match status" value="1"/>
</dbReference>
<keyword evidence="2" id="KW-0808">Transferase</keyword>
<gene>
    <name evidence="2" type="primary">nagK</name>
    <name evidence="2" type="ORF">DTL3_0811</name>
</gene>
<name>A0A0C7P1I1_DEFTU</name>
<dbReference type="InterPro" id="IPR043129">
    <property type="entry name" value="ATPase_NBD"/>
</dbReference>
<reference evidence="3" key="1">
    <citation type="submission" date="2014-11" db="EMBL/GenBank/DDBJ databases">
        <authorList>
            <person name="Wibberg D."/>
        </authorList>
    </citation>
    <scope>NUCLEOTIDE SEQUENCE [LARGE SCALE GENOMIC DNA]</scope>
    <source>
        <strain evidence="3">L3</strain>
    </source>
</reference>
<dbReference type="OrthoDB" id="9796533at2"/>
<dbReference type="Gene3D" id="1.10.10.10">
    <property type="entry name" value="Winged helix-like DNA-binding domain superfamily/Winged helix DNA-binding domain"/>
    <property type="match status" value="1"/>
</dbReference>
<accession>A0A0C7P1I1</accession>
<dbReference type="InterPro" id="IPR049874">
    <property type="entry name" value="ROK_cs"/>
</dbReference>
<dbReference type="SUPFAM" id="SSF53067">
    <property type="entry name" value="Actin-like ATPase domain"/>
    <property type="match status" value="1"/>
</dbReference>
<protein>
    <submittedName>
        <fullName evidence="2">N-acetyl-D-glucosamine kinase</fullName>
        <ecNumber evidence="2">2.7.1.59</ecNumber>
    </submittedName>
</protein>
<dbReference type="PROSITE" id="PS01125">
    <property type="entry name" value="ROK"/>
    <property type="match status" value="1"/>
</dbReference>
<dbReference type="InterPro" id="IPR036388">
    <property type="entry name" value="WH-like_DNA-bd_sf"/>
</dbReference>
<dbReference type="Pfam" id="PF13412">
    <property type="entry name" value="HTH_24"/>
    <property type="match status" value="1"/>
</dbReference>
<dbReference type="EMBL" id="LN824141">
    <property type="protein sequence ID" value="CEP78120.1"/>
    <property type="molecule type" value="Genomic_DNA"/>
</dbReference>
<dbReference type="AlphaFoldDB" id="A0A0C7P1I1"/>
<dbReference type="HOGENOM" id="CLU_036604_13_4_0"/>
<comment type="similarity">
    <text evidence="1">Belongs to the ROK (NagC/XylR) family.</text>
</comment>
<dbReference type="STRING" id="1006576.DTL3_0811"/>
<evidence type="ECO:0000256" key="1">
    <source>
        <dbReference type="ARBA" id="ARBA00006479"/>
    </source>
</evidence>
<dbReference type="SUPFAM" id="SSF46785">
    <property type="entry name" value="Winged helix' DNA-binding domain"/>
    <property type="match status" value="1"/>
</dbReference>
<keyword evidence="2" id="KW-0418">Kinase</keyword>
<dbReference type="Gene3D" id="3.30.420.40">
    <property type="match status" value="2"/>
</dbReference>
<dbReference type="KEGG" id="dtn:DTL3_0811"/>
<sequence length="385" mass="42842">MKKASLSSLKENNAALIFECLRNNGPMTRANIARQTNLMPSTVSYITNFLIQKNVIREIGSEEVERVGKKGVLLDVNYDDFLFIGYDVGTAYSRVIVSDGKGNLHYSKRFKTKTGEQLLQQIFDNIRNIIEKYNVTGIGMAFPGFVDYERGVVIRAHNLEIKELEIKKIIKKEFKLTAYVDHNTIMMARDLLINNSSKEKDFVVVNIGPGIGVGIVSNERIIRGYKNAAGELGHITVNSEGRLCNCGKRGCLETESSSKGIVKNYAELSGKNFDCEEDCESLAIYQLAKKGDQNAIKAFERAGHYLGIGISALVNILNPEKVYIAGGVAYGWEFLKDAVEKSYEENIFYANSDTKIEVSPIGDYITALGAATFAFEKYIKEEIIA</sequence>
<dbReference type="InterPro" id="IPR000600">
    <property type="entry name" value="ROK"/>
</dbReference>
<dbReference type="GO" id="GO:0045127">
    <property type="term" value="F:N-acetylglucosamine kinase activity"/>
    <property type="evidence" value="ECO:0007669"/>
    <property type="project" value="UniProtKB-EC"/>
</dbReference>
<dbReference type="EC" id="2.7.1.59" evidence="2"/>
<organism evidence="2 3">
    <name type="scientific">Defluviitoga tunisiensis</name>
    <dbReference type="NCBI Taxonomy" id="1006576"/>
    <lineage>
        <taxon>Bacteria</taxon>
        <taxon>Thermotogati</taxon>
        <taxon>Thermotogota</taxon>
        <taxon>Thermotogae</taxon>
        <taxon>Petrotogales</taxon>
        <taxon>Petrotogaceae</taxon>
        <taxon>Defluviitoga</taxon>
    </lineage>
</organism>
<dbReference type="Proteomes" id="UP000032809">
    <property type="component" value="Chromosome I"/>
</dbReference>
<evidence type="ECO:0000313" key="2">
    <source>
        <dbReference type="EMBL" id="CEP78120.1"/>
    </source>
</evidence>
<dbReference type="Pfam" id="PF00480">
    <property type="entry name" value="ROK"/>
    <property type="match status" value="1"/>
</dbReference>
<dbReference type="PANTHER" id="PTHR18964">
    <property type="entry name" value="ROK (REPRESSOR, ORF, KINASE) FAMILY"/>
    <property type="match status" value="1"/>
</dbReference>
<dbReference type="InterPro" id="IPR036390">
    <property type="entry name" value="WH_DNA-bd_sf"/>
</dbReference>
<evidence type="ECO:0000313" key="3">
    <source>
        <dbReference type="Proteomes" id="UP000032809"/>
    </source>
</evidence>
<proteinExistence type="inferred from homology"/>
<keyword evidence="3" id="KW-1185">Reference proteome</keyword>